<keyword evidence="2" id="KW-1185">Reference proteome</keyword>
<reference evidence="1 2" key="1">
    <citation type="submission" date="2019-05" db="EMBL/GenBank/DDBJ databases">
        <title>Sulfitobacter sabulilitoris sp. nov., isolated from a marine sand.</title>
        <authorList>
            <person name="Yoon J.-H."/>
        </authorList>
    </citation>
    <scope>NUCLEOTIDE SEQUENCE [LARGE SCALE GENOMIC DNA]</scope>
    <source>
        <strain evidence="1 2">HSMS-29</strain>
    </source>
</reference>
<dbReference type="AlphaFoldDB" id="A0A5S3PDG9"/>
<sequence>MTRYHYTRDAATGPALGLIVLQVDETIETEFRRMFPPAQRLHVSRVPSGAEVSPDSLQAMAGHLTQAAALFPPPVSFAAVGYGCTSGTAQIGAEQVAALVGQGARTQAVTQPVSALIAACRALGLRRIGMLSPYVAAVSARLRGVLDAAGVATPVFGSFDEAEEAAVARIDTGSVVAAARDLVGQGGVDGLFLSCTNLRTLPLIDGLEAELDLPVLSSNQVLAWHMARLADVPVSGPGRLFQTQP</sequence>
<dbReference type="InterPro" id="IPR053714">
    <property type="entry name" value="Iso_Racemase_Enz_sf"/>
</dbReference>
<dbReference type="Pfam" id="PF17645">
    <property type="entry name" value="Amdase"/>
    <property type="match status" value="1"/>
</dbReference>
<dbReference type="InterPro" id="IPR026286">
    <property type="entry name" value="MaiA/AMDase"/>
</dbReference>
<organism evidence="1 2">
    <name type="scientific">Sulfitobacter sabulilitoris</name>
    <dbReference type="NCBI Taxonomy" id="2562655"/>
    <lineage>
        <taxon>Bacteria</taxon>
        <taxon>Pseudomonadati</taxon>
        <taxon>Pseudomonadota</taxon>
        <taxon>Alphaproteobacteria</taxon>
        <taxon>Rhodobacterales</taxon>
        <taxon>Roseobacteraceae</taxon>
        <taxon>Sulfitobacter</taxon>
    </lineage>
</organism>
<dbReference type="RefSeq" id="WP_138662890.1">
    <property type="nucleotide sequence ID" value="NZ_VANS01000003.1"/>
</dbReference>
<evidence type="ECO:0000313" key="1">
    <source>
        <dbReference type="EMBL" id="TMM51818.1"/>
    </source>
</evidence>
<dbReference type="Proteomes" id="UP000309550">
    <property type="component" value="Unassembled WGS sequence"/>
</dbReference>
<evidence type="ECO:0000313" key="2">
    <source>
        <dbReference type="Proteomes" id="UP000309550"/>
    </source>
</evidence>
<proteinExistence type="predicted"/>
<accession>A0A5S3PDG9</accession>
<gene>
    <name evidence="1" type="ORF">FDT80_13820</name>
</gene>
<dbReference type="Gene3D" id="3.40.50.12500">
    <property type="match status" value="1"/>
</dbReference>
<comment type="caution">
    <text evidence="1">The sequence shown here is derived from an EMBL/GenBank/DDBJ whole genome shotgun (WGS) entry which is preliminary data.</text>
</comment>
<dbReference type="PANTHER" id="PTHR40267">
    <property type="entry name" value="BLR3294 PROTEIN"/>
    <property type="match status" value="1"/>
</dbReference>
<dbReference type="OrthoDB" id="9816064at2"/>
<dbReference type="PIRSF" id="PIRSF015736">
    <property type="entry name" value="MI"/>
    <property type="match status" value="1"/>
</dbReference>
<protein>
    <submittedName>
        <fullName evidence="1">Asp/Glu racemase</fullName>
    </submittedName>
</protein>
<dbReference type="PANTHER" id="PTHR40267:SF1">
    <property type="entry name" value="BLR3294 PROTEIN"/>
    <property type="match status" value="1"/>
</dbReference>
<name>A0A5S3PDG9_9RHOB</name>
<dbReference type="EMBL" id="VANS01000003">
    <property type="protein sequence ID" value="TMM51818.1"/>
    <property type="molecule type" value="Genomic_DNA"/>
</dbReference>